<organism evidence="1 2">
    <name type="scientific">Cenococcum geophilum 1.58</name>
    <dbReference type="NCBI Taxonomy" id="794803"/>
    <lineage>
        <taxon>Eukaryota</taxon>
        <taxon>Fungi</taxon>
        <taxon>Dikarya</taxon>
        <taxon>Ascomycota</taxon>
        <taxon>Pezizomycotina</taxon>
        <taxon>Dothideomycetes</taxon>
        <taxon>Pleosporomycetidae</taxon>
        <taxon>Gloniales</taxon>
        <taxon>Gloniaceae</taxon>
        <taxon>Cenococcum</taxon>
    </lineage>
</organism>
<sequence length="59" mass="6630">ILLLLLLSVAISIRLGALVERASNRGSNRALYFKDIKLISIIIVNINLENIKNKNKDKL</sequence>
<evidence type="ECO:0000313" key="1">
    <source>
        <dbReference type="EMBL" id="OCK88033.1"/>
    </source>
</evidence>
<keyword evidence="2" id="KW-1185">Reference proteome</keyword>
<gene>
    <name evidence="1" type="ORF">K441DRAFT_591310</name>
</gene>
<proteinExistence type="predicted"/>
<dbReference type="Proteomes" id="UP000250078">
    <property type="component" value="Unassembled WGS sequence"/>
</dbReference>
<dbReference type="EMBL" id="KV748251">
    <property type="protein sequence ID" value="OCK88033.1"/>
    <property type="molecule type" value="Genomic_DNA"/>
</dbReference>
<reference evidence="1 2" key="1">
    <citation type="journal article" date="2016" name="Nat. Commun.">
        <title>Ectomycorrhizal ecology is imprinted in the genome of the dominant symbiotic fungus Cenococcum geophilum.</title>
        <authorList>
            <consortium name="DOE Joint Genome Institute"/>
            <person name="Peter M."/>
            <person name="Kohler A."/>
            <person name="Ohm R.A."/>
            <person name="Kuo A."/>
            <person name="Krutzmann J."/>
            <person name="Morin E."/>
            <person name="Arend M."/>
            <person name="Barry K.W."/>
            <person name="Binder M."/>
            <person name="Choi C."/>
            <person name="Clum A."/>
            <person name="Copeland A."/>
            <person name="Grisel N."/>
            <person name="Haridas S."/>
            <person name="Kipfer T."/>
            <person name="LaButti K."/>
            <person name="Lindquist E."/>
            <person name="Lipzen A."/>
            <person name="Maire R."/>
            <person name="Meier B."/>
            <person name="Mihaltcheva S."/>
            <person name="Molinier V."/>
            <person name="Murat C."/>
            <person name="Poggeler S."/>
            <person name="Quandt C.A."/>
            <person name="Sperisen C."/>
            <person name="Tritt A."/>
            <person name="Tisserant E."/>
            <person name="Crous P.W."/>
            <person name="Henrissat B."/>
            <person name="Nehls U."/>
            <person name="Egli S."/>
            <person name="Spatafora J.W."/>
            <person name="Grigoriev I.V."/>
            <person name="Martin F.M."/>
        </authorList>
    </citation>
    <scope>NUCLEOTIDE SEQUENCE [LARGE SCALE GENOMIC DNA]</scope>
    <source>
        <strain evidence="1 2">1.58</strain>
    </source>
</reference>
<accession>A0ACC8EP32</accession>
<protein>
    <submittedName>
        <fullName evidence="1">Uncharacterized protein</fullName>
    </submittedName>
</protein>
<evidence type="ECO:0000313" key="2">
    <source>
        <dbReference type="Proteomes" id="UP000250078"/>
    </source>
</evidence>
<feature type="non-terminal residue" evidence="1">
    <location>
        <position position="1"/>
    </location>
</feature>
<name>A0ACC8EP32_9PEZI</name>